<sequence>MNMLSNEQAKLAWVQGIKIEVNLIDDNEWIEVSNAMTLNIFDVGTNNFRIKGNHFNSGEINLSTINKKHEKKLGTLSFLTSEIIETLGKHPENAMWIAIRQLEHAMIEEALILCNGNQTKSSELLGLNRGTLRDRMRSMGVLK</sequence>
<dbReference type="RefSeq" id="WP_234622604.1">
    <property type="nucleotide sequence ID" value="NZ_JAHWXT010000001.1"/>
</dbReference>
<dbReference type="PRINTS" id="PR01590">
    <property type="entry name" value="HTHFIS"/>
</dbReference>
<organism evidence="2 3">
    <name type="scientific">Acinetobacter guillouiae</name>
    <name type="common">Acinetobacter genomosp. 11</name>
    <dbReference type="NCBI Taxonomy" id="106649"/>
    <lineage>
        <taxon>Bacteria</taxon>
        <taxon>Pseudomonadati</taxon>
        <taxon>Pseudomonadota</taxon>
        <taxon>Gammaproteobacteria</taxon>
        <taxon>Moraxellales</taxon>
        <taxon>Moraxellaceae</taxon>
        <taxon>Acinetobacter</taxon>
    </lineage>
</organism>
<evidence type="ECO:0000259" key="1">
    <source>
        <dbReference type="Pfam" id="PF02954"/>
    </source>
</evidence>
<dbReference type="InterPro" id="IPR002197">
    <property type="entry name" value="HTH_Fis"/>
</dbReference>
<name>A0A8X8KE05_ACIGI</name>
<dbReference type="Gene3D" id="1.10.10.60">
    <property type="entry name" value="Homeodomain-like"/>
    <property type="match status" value="1"/>
</dbReference>
<proteinExistence type="predicted"/>
<comment type="caution">
    <text evidence="2">The sequence shown here is derived from an EMBL/GenBank/DDBJ whole genome shotgun (WGS) entry which is preliminary data.</text>
</comment>
<dbReference type="GO" id="GO:0043565">
    <property type="term" value="F:sequence-specific DNA binding"/>
    <property type="evidence" value="ECO:0007669"/>
    <property type="project" value="InterPro"/>
</dbReference>
<dbReference type="AlphaFoldDB" id="A0A8X8KE05"/>
<accession>A0A8X8KE05</accession>
<evidence type="ECO:0000313" key="3">
    <source>
        <dbReference type="Proteomes" id="UP000887320"/>
    </source>
</evidence>
<dbReference type="Pfam" id="PF02954">
    <property type="entry name" value="HTH_8"/>
    <property type="match status" value="1"/>
</dbReference>
<evidence type="ECO:0000313" key="2">
    <source>
        <dbReference type="EMBL" id="MCF0263351.1"/>
    </source>
</evidence>
<dbReference type="Proteomes" id="UP000887320">
    <property type="component" value="Unassembled WGS sequence"/>
</dbReference>
<protein>
    <recommendedName>
        <fullName evidence="1">DNA binding HTH domain-containing protein</fullName>
    </recommendedName>
</protein>
<reference evidence="2" key="1">
    <citation type="submission" date="2021-07" db="EMBL/GenBank/DDBJ databases">
        <authorList>
            <person name="Fernandez M."/>
            <person name="Pereira P."/>
            <person name="Torres Tejerizo G.A."/>
            <person name="Gonzalez P."/>
            <person name="Agostini E."/>
        </authorList>
    </citation>
    <scope>NUCLEOTIDE SEQUENCE</scope>
    <source>
        <strain evidence="2">SFC 500-1A</strain>
    </source>
</reference>
<gene>
    <name evidence="2" type="ORF">KW868_02530</name>
</gene>
<dbReference type="EMBL" id="JAHWXT010000001">
    <property type="protein sequence ID" value="MCF0263351.1"/>
    <property type="molecule type" value="Genomic_DNA"/>
</dbReference>
<dbReference type="SUPFAM" id="SSF46689">
    <property type="entry name" value="Homeodomain-like"/>
    <property type="match status" value="1"/>
</dbReference>
<dbReference type="InterPro" id="IPR009057">
    <property type="entry name" value="Homeodomain-like_sf"/>
</dbReference>
<feature type="domain" description="DNA binding HTH" evidence="1">
    <location>
        <begin position="99"/>
        <end position="137"/>
    </location>
</feature>